<comment type="caution">
    <text evidence="1">The sequence shown here is derived from an EMBL/GenBank/DDBJ whole genome shotgun (WGS) entry which is preliminary data.</text>
</comment>
<dbReference type="AlphaFoldDB" id="A0A6A5H9A1"/>
<dbReference type="KEGG" id="crq:GCK72_003700"/>
<evidence type="ECO:0000313" key="1">
    <source>
        <dbReference type="EMBL" id="KAF1763755.1"/>
    </source>
</evidence>
<dbReference type="RefSeq" id="XP_053588392.1">
    <property type="nucleotide sequence ID" value="XM_053724198.1"/>
</dbReference>
<dbReference type="CTD" id="78773680"/>
<protein>
    <submittedName>
        <fullName evidence="1">Uncharacterized protein</fullName>
    </submittedName>
</protein>
<organism evidence="1 2">
    <name type="scientific">Caenorhabditis remanei</name>
    <name type="common">Caenorhabditis vulgaris</name>
    <dbReference type="NCBI Taxonomy" id="31234"/>
    <lineage>
        <taxon>Eukaryota</taxon>
        <taxon>Metazoa</taxon>
        <taxon>Ecdysozoa</taxon>
        <taxon>Nematoda</taxon>
        <taxon>Chromadorea</taxon>
        <taxon>Rhabditida</taxon>
        <taxon>Rhabditina</taxon>
        <taxon>Rhabditomorpha</taxon>
        <taxon>Rhabditoidea</taxon>
        <taxon>Rhabditidae</taxon>
        <taxon>Peloderinae</taxon>
        <taxon>Caenorhabditis</taxon>
    </lineage>
</organism>
<evidence type="ECO:0000313" key="2">
    <source>
        <dbReference type="Proteomes" id="UP000483820"/>
    </source>
</evidence>
<name>A0A6A5H9A1_CAERE</name>
<accession>A0A6A5H9A1</accession>
<sequence length="133" mass="15029">MKSIKFSLSDEFQLFRVVVVRILEGGGQFADLLDILLHLIGCFGLEFVHDFFSESNKKKEIYLRFFEISVLIRLLSLLQQGSEDLAFDVLFDFEVGVATRFETIVELFGGATKHDDDVEPSGIGMIWMMVGGV</sequence>
<proteinExistence type="predicted"/>
<gene>
    <name evidence="1" type="ORF">GCK72_003700</name>
</gene>
<dbReference type="Proteomes" id="UP000483820">
    <property type="component" value="Chromosome II"/>
</dbReference>
<dbReference type="GeneID" id="78773680"/>
<reference evidence="1 2" key="1">
    <citation type="submission" date="2019-12" db="EMBL/GenBank/DDBJ databases">
        <title>Chromosome-level assembly of the Caenorhabditis remanei genome.</title>
        <authorList>
            <person name="Teterina A.A."/>
            <person name="Willis J.H."/>
            <person name="Phillips P.C."/>
        </authorList>
    </citation>
    <scope>NUCLEOTIDE SEQUENCE [LARGE SCALE GENOMIC DNA]</scope>
    <source>
        <strain evidence="1 2">PX506</strain>
        <tissue evidence="1">Whole organism</tissue>
    </source>
</reference>
<dbReference type="EMBL" id="WUAV01000002">
    <property type="protein sequence ID" value="KAF1763755.1"/>
    <property type="molecule type" value="Genomic_DNA"/>
</dbReference>